<organism evidence="1 2">
    <name type="scientific">Oleispira antarctica</name>
    <dbReference type="NCBI Taxonomy" id="188908"/>
    <lineage>
        <taxon>Bacteria</taxon>
        <taxon>Pseudomonadati</taxon>
        <taxon>Pseudomonadota</taxon>
        <taxon>Gammaproteobacteria</taxon>
        <taxon>Oceanospirillales</taxon>
        <taxon>Oceanospirillaceae</taxon>
        <taxon>Oleispira</taxon>
    </lineage>
</organism>
<accession>A0A1Y5HUB8</accession>
<dbReference type="AlphaFoldDB" id="A0A1Y5HUB8"/>
<gene>
    <name evidence="1" type="ORF">A9R00_09775</name>
</gene>
<comment type="caution">
    <text evidence="1">The sequence shown here is derived from an EMBL/GenBank/DDBJ whole genome shotgun (WGS) entry which is preliminary data.</text>
</comment>
<evidence type="ECO:0000313" key="1">
    <source>
        <dbReference type="EMBL" id="OUS39373.1"/>
    </source>
</evidence>
<proteinExistence type="predicted"/>
<reference evidence="2" key="1">
    <citation type="journal article" date="2017" name="Proc. Natl. Acad. Sci. U.S.A.">
        <title>Simulation of Deepwater Horizon oil plume reveals substrate specialization within a complex community of hydrocarbon degraders.</title>
        <authorList>
            <person name="Hu P."/>
            <person name="Dubinsky E.A."/>
            <person name="Probst A.J."/>
            <person name="Wang J."/>
            <person name="Sieber C.M.K."/>
            <person name="Tom L.M."/>
            <person name="Gardinali P."/>
            <person name="Banfield J.F."/>
            <person name="Atlas R.M."/>
            <person name="Andersen G.L."/>
        </authorList>
    </citation>
    <scope>NUCLEOTIDE SEQUENCE [LARGE SCALE GENOMIC DNA]</scope>
</reference>
<name>A0A1Y5HUB8_OLEAN</name>
<evidence type="ECO:0000313" key="2">
    <source>
        <dbReference type="Proteomes" id="UP000227088"/>
    </source>
</evidence>
<dbReference type="EMBL" id="MABE01000565">
    <property type="protein sequence ID" value="OUS39373.1"/>
    <property type="molecule type" value="Genomic_DNA"/>
</dbReference>
<dbReference type="Proteomes" id="UP000227088">
    <property type="component" value="Unassembled WGS sequence"/>
</dbReference>
<protein>
    <submittedName>
        <fullName evidence="1">Uncharacterized protein</fullName>
    </submittedName>
</protein>
<sequence length="88" mass="10082">MEGSNMEVSMETRMESSNIESNFVEGVLEESSPQNQLFGYQGKHQQAADHWLQLITQITLDYKRPIATELHVESEEKERVLMLAGEKV</sequence>